<feature type="transmembrane region" description="Helical" evidence="8">
    <location>
        <begin position="126"/>
        <end position="149"/>
    </location>
</feature>
<dbReference type="InterPro" id="IPR002524">
    <property type="entry name" value="Cation_efflux"/>
</dbReference>
<dbReference type="Proteomes" id="UP001523369">
    <property type="component" value="Unassembled WGS sequence"/>
</dbReference>
<dbReference type="Pfam" id="PF01545">
    <property type="entry name" value="Cation_efflux"/>
    <property type="match status" value="1"/>
</dbReference>
<dbReference type="SUPFAM" id="SSF161111">
    <property type="entry name" value="Cation efflux protein transmembrane domain-like"/>
    <property type="match status" value="1"/>
</dbReference>
<evidence type="ECO:0000256" key="3">
    <source>
        <dbReference type="ARBA" id="ARBA00022448"/>
    </source>
</evidence>
<accession>A0ABT1E462</accession>
<keyword evidence="3" id="KW-0813">Transport</keyword>
<evidence type="ECO:0000313" key="12">
    <source>
        <dbReference type="Proteomes" id="UP001523369"/>
    </source>
</evidence>
<protein>
    <submittedName>
        <fullName evidence="11">Cation diffusion facilitator family transporter</fullName>
    </submittedName>
</protein>
<evidence type="ECO:0000256" key="4">
    <source>
        <dbReference type="ARBA" id="ARBA00022692"/>
    </source>
</evidence>
<dbReference type="InterPro" id="IPR050681">
    <property type="entry name" value="CDF/SLC30A"/>
</dbReference>
<evidence type="ECO:0000256" key="2">
    <source>
        <dbReference type="ARBA" id="ARBA00008873"/>
    </source>
</evidence>
<keyword evidence="6" id="KW-0406">Ion transport</keyword>
<keyword evidence="12" id="KW-1185">Reference proteome</keyword>
<dbReference type="RefSeq" id="WP_253243793.1">
    <property type="nucleotide sequence ID" value="NZ_JAMYJR010000065.1"/>
</dbReference>
<feature type="transmembrane region" description="Helical" evidence="8">
    <location>
        <begin position="27"/>
        <end position="52"/>
    </location>
</feature>
<keyword evidence="7 8" id="KW-0472">Membrane</keyword>
<feature type="transmembrane region" description="Helical" evidence="8">
    <location>
        <begin position="194"/>
        <end position="211"/>
    </location>
</feature>
<proteinExistence type="inferred from homology"/>
<dbReference type="InterPro" id="IPR027469">
    <property type="entry name" value="Cation_efflux_TMD_sf"/>
</dbReference>
<reference evidence="11 12" key="1">
    <citation type="submission" date="2022-06" db="EMBL/GenBank/DDBJ databases">
        <title>New Species of the Genus Actinoplanes, ActinopZanes ferrugineus.</title>
        <authorList>
            <person name="Ding P."/>
        </authorList>
    </citation>
    <scope>NUCLEOTIDE SEQUENCE [LARGE SCALE GENOMIC DNA]</scope>
    <source>
        <strain evidence="11 12">TRM88003</strain>
    </source>
</reference>
<dbReference type="PANTHER" id="PTHR11562">
    <property type="entry name" value="CATION EFFLUX PROTEIN/ ZINC TRANSPORTER"/>
    <property type="match status" value="1"/>
</dbReference>
<evidence type="ECO:0000259" key="10">
    <source>
        <dbReference type="Pfam" id="PF16916"/>
    </source>
</evidence>
<dbReference type="EMBL" id="JAMYJR010000065">
    <property type="protein sequence ID" value="MCO8277785.1"/>
    <property type="molecule type" value="Genomic_DNA"/>
</dbReference>
<comment type="caution">
    <text evidence="11">The sequence shown here is derived from an EMBL/GenBank/DDBJ whole genome shotgun (WGS) entry which is preliminary data.</text>
</comment>
<comment type="subcellular location">
    <subcellularLocation>
        <location evidence="1">Membrane</location>
        <topology evidence="1">Multi-pass membrane protein</topology>
    </subcellularLocation>
</comment>
<dbReference type="NCBIfam" id="TIGR01297">
    <property type="entry name" value="CDF"/>
    <property type="match status" value="1"/>
</dbReference>
<evidence type="ECO:0000256" key="8">
    <source>
        <dbReference type="SAM" id="Phobius"/>
    </source>
</evidence>
<feature type="domain" description="Cation efflux protein transmembrane" evidence="9">
    <location>
        <begin position="28"/>
        <end position="219"/>
    </location>
</feature>
<sequence>MAGHLHHHHGSHGAHDHSVRADADRRWLVIALVLISLLMAGEVVAGIVSGSLALLSDAAHLLTDVAAIILALIAMRLAARPPQGGFTFGLQRAEILSAQANGLTLVLLGCWLAYEAVERLVHPPPIAGELVLITASIGVVVNIAAAWSMSRANRTSLNVEGAFQHLLNDLFAFVATLIGGVVVVLTGFTRADAIATLVVVVLMVTAGARLIRDSGRILLEAAPAGTDVDALGAELAAVPAVDEIHDLHLWQITSEQAALSAHVIVADHADCHTSRIRLEELLRVRHDIQHTTLQVDHVADITESAGLERCGPVHRSEAPVSAHTHQH</sequence>
<keyword evidence="4 8" id="KW-0812">Transmembrane</keyword>
<gene>
    <name evidence="11" type="ORF">M1L60_45160</name>
</gene>
<evidence type="ECO:0000256" key="5">
    <source>
        <dbReference type="ARBA" id="ARBA00022989"/>
    </source>
</evidence>
<dbReference type="SUPFAM" id="SSF160240">
    <property type="entry name" value="Cation efflux protein cytoplasmic domain-like"/>
    <property type="match status" value="1"/>
</dbReference>
<evidence type="ECO:0000256" key="6">
    <source>
        <dbReference type="ARBA" id="ARBA00023065"/>
    </source>
</evidence>
<dbReference type="InterPro" id="IPR027470">
    <property type="entry name" value="Cation_efflux_CTD"/>
</dbReference>
<feature type="transmembrane region" description="Helical" evidence="8">
    <location>
        <begin position="58"/>
        <end position="75"/>
    </location>
</feature>
<dbReference type="Gene3D" id="1.20.1510.10">
    <property type="entry name" value="Cation efflux protein transmembrane domain"/>
    <property type="match status" value="1"/>
</dbReference>
<dbReference type="InterPro" id="IPR058533">
    <property type="entry name" value="Cation_efflux_TM"/>
</dbReference>
<organism evidence="11 12">
    <name type="scientific">Paractinoplanes aksuensis</name>
    <dbReference type="NCBI Taxonomy" id="2939490"/>
    <lineage>
        <taxon>Bacteria</taxon>
        <taxon>Bacillati</taxon>
        <taxon>Actinomycetota</taxon>
        <taxon>Actinomycetes</taxon>
        <taxon>Micromonosporales</taxon>
        <taxon>Micromonosporaceae</taxon>
        <taxon>Paractinoplanes</taxon>
    </lineage>
</organism>
<evidence type="ECO:0000256" key="7">
    <source>
        <dbReference type="ARBA" id="ARBA00023136"/>
    </source>
</evidence>
<dbReference type="Pfam" id="PF16916">
    <property type="entry name" value="ZT_dimer"/>
    <property type="match status" value="1"/>
</dbReference>
<feature type="transmembrane region" description="Helical" evidence="8">
    <location>
        <begin position="95"/>
        <end position="114"/>
    </location>
</feature>
<dbReference type="InterPro" id="IPR036837">
    <property type="entry name" value="Cation_efflux_CTD_sf"/>
</dbReference>
<feature type="domain" description="Cation efflux protein cytoplasmic" evidence="10">
    <location>
        <begin position="225"/>
        <end position="297"/>
    </location>
</feature>
<evidence type="ECO:0000259" key="9">
    <source>
        <dbReference type="Pfam" id="PF01545"/>
    </source>
</evidence>
<evidence type="ECO:0000256" key="1">
    <source>
        <dbReference type="ARBA" id="ARBA00004141"/>
    </source>
</evidence>
<dbReference type="PANTHER" id="PTHR11562:SF17">
    <property type="entry name" value="RE54080P-RELATED"/>
    <property type="match status" value="1"/>
</dbReference>
<evidence type="ECO:0000313" key="11">
    <source>
        <dbReference type="EMBL" id="MCO8277785.1"/>
    </source>
</evidence>
<keyword evidence="5 8" id="KW-1133">Transmembrane helix</keyword>
<comment type="similarity">
    <text evidence="2">Belongs to the cation diffusion facilitator (CDF) transporter (TC 2.A.4) family. SLC30A subfamily.</text>
</comment>
<name>A0ABT1E462_9ACTN</name>
<feature type="transmembrane region" description="Helical" evidence="8">
    <location>
        <begin position="170"/>
        <end position="188"/>
    </location>
</feature>